<name>A0ABD0UMI3_DENTH</name>
<feature type="chain" id="PRO_5044810687" description="RecA family profile 2 domain-containing protein" evidence="6">
    <location>
        <begin position="25"/>
        <end position="288"/>
    </location>
</feature>
<evidence type="ECO:0000256" key="3">
    <source>
        <dbReference type="ARBA" id="ARBA00022840"/>
    </source>
</evidence>
<gene>
    <name evidence="8" type="ORF">M5K25_019695</name>
</gene>
<reference evidence="8 9" key="1">
    <citation type="journal article" date="2024" name="Plant Biotechnol. J.">
        <title>Dendrobium thyrsiflorum genome and its molecular insights into genes involved in important horticultural traits.</title>
        <authorList>
            <person name="Chen B."/>
            <person name="Wang J.Y."/>
            <person name="Zheng P.J."/>
            <person name="Li K.L."/>
            <person name="Liang Y.M."/>
            <person name="Chen X.F."/>
            <person name="Zhang C."/>
            <person name="Zhao X."/>
            <person name="He X."/>
            <person name="Zhang G.Q."/>
            <person name="Liu Z.J."/>
            <person name="Xu Q."/>
        </authorList>
    </citation>
    <scope>NUCLEOTIDE SEQUENCE [LARGE SCALE GENOMIC DNA]</scope>
    <source>
        <strain evidence="8">GZMU011</strain>
    </source>
</reference>
<dbReference type="SUPFAM" id="SSF52540">
    <property type="entry name" value="P-loop containing nucleoside triphosphate hydrolases"/>
    <property type="match status" value="1"/>
</dbReference>
<accession>A0ABD0UMI3</accession>
<keyword evidence="4" id="KW-0238">DNA-binding</keyword>
<dbReference type="InterPro" id="IPR013765">
    <property type="entry name" value="DNA_recomb/repair_RecA"/>
</dbReference>
<dbReference type="Proteomes" id="UP001552299">
    <property type="component" value="Unassembled WGS sequence"/>
</dbReference>
<comment type="caution">
    <text evidence="8">The sequence shown here is derived from an EMBL/GenBank/DDBJ whole genome shotgun (WGS) entry which is preliminary data.</text>
</comment>
<comment type="similarity">
    <text evidence="1">Belongs to the RecA family.</text>
</comment>
<evidence type="ECO:0000256" key="2">
    <source>
        <dbReference type="ARBA" id="ARBA00022741"/>
    </source>
</evidence>
<dbReference type="PRINTS" id="PR00142">
    <property type="entry name" value="RECA"/>
</dbReference>
<dbReference type="InterPro" id="IPR020587">
    <property type="entry name" value="RecA_monomer-monomer_interface"/>
</dbReference>
<organism evidence="8 9">
    <name type="scientific">Dendrobium thyrsiflorum</name>
    <name type="common">Pinecone-like raceme dendrobium</name>
    <name type="synonym">Orchid</name>
    <dbReference type="NCBI Taxonomy" id="117978"/>
    <lineage>
        <taxon>Eukaryota</taxon>
        <taxon>Viridiplantae</taxon>
        <taxon>Streptophyta</taxon>
        <taxon>Embryophyta</taxon>
        <taxon>Tracheophyta</taxon>
        <taxon>Spermatophyta</taxon>
        <taxon>Magnoliopsida</taxon>
        <taxon>Liliopsida</taxon>
        <taxon>Asparagales</taxon>
        <taxon>Orchidaceae</taxon>
        <taxon>Epidendroideae</taxon>
        <taxon>Malaxideae</taxon>
        <taxon>Dendrobiinae</taxon>
        <taxon>Dendrobium</taxon>
    </lineage>
</organism>
<dbReference type="GO" id="GO:0006310">
    <property type="term" value="P:DNA recombination"/>
    <property type="evidence" value="ECO:0007669"/>
    <property type="project" value="UniProtKB-KW"/>
</dbReference>
<dbReference type="InterPro" id="IPR027417">
    <property type="entry name" value="P-loop_NTPase"/>
</dbReference>
<evidence type="ECO:0000256" key="5">
    <source>
        <dbReference type="ARBA" id="ARBA00023172"/>
    </source>
</evidence>
<dbReference type="GO" id="GO:0003677">
    <property type="term" value="F:DNA binding"/>
    <property type="evidence" value="ECO:0007669"/>
    <property type="project" value="UniProtKB-KW"/>
</dbReference>
<evidence type="ECO:0000256" key="4">
    <source>
        <dbReference type="ARBA" id="ARBA00023125"/>
    </source>
</evidence>
<dbReference type="AlphaFoldDB" id="A0ABD0UMI3"/>
<feature type="domain" description="RecA family profile 2" evidence="7">
    <location>
        <begin position="144"/>
        <end position="218"/>
    </location>
</feature>
<dbReference type="EMBL" id="JANQDX010000015">
    <property type="protein sequence ID" value="KAL0911547.1"/>
    <property type="molecule type" value="Genomic_DNA"/>
</dbReference>
<dbReference type="Gene3D" id="3.40.50.300">
    <property type="entry name" value="P-loop containing nucleotide triphosphate hydrolases"/>
    <property type="match status" value="1"/>
</dbReference>
<keyword evidence="6" id="KW-0732">Signal</keyword>
<evidence type="ECO:0000313" key="8">
    <source>
        <dbReference type="EMBL" id="KAL0911547.1"/>
    </source>
</evidence>
<feature type="signal peptide" evidence="6">
    <location>
        <begin position="1"/>
        <end position="24"/>
    </location>
</feature>
<dbReference type="InterPro" id="IPR020584">
    <property type="entry name" value="DNA_recomb/repair_RecA_CS"/>
</dbReference>
<protein>
    <recommendedName>
        <fullName evidence="7">RecA family profile 2 domain-containing protein</fullName>
    </recommendedName>
</protein>
<dbReference type="PANTHER" id="PTHR45900">
    <property type="entry name" value="RECA"/>
    <property type="match status" value="1"/>
</dbReference>
<evidence type="ECO:0000259" key="7">
    <source>
        <dbReference type="PROSITE" id="PS50163"/>
    </source>
</evidence>
<dbReference type="Pfam" id="PF00154">
    <property type="entry name" value="RecA_N"/>
    <property type="match status" value="1"/>
</dbReference>
<evidence type="ECO:0000256" key="6">
    <source>
        <dbReference type="SAM" id="SignalP"/>
    </source>
</evidence>
<dbReference type="PANTHER" id="PTHR45900:SF4">
    <property type="entry name" value="DNA REPAIR PROTEIN RECA HOMOLOG 2, MITOCHONDRIAL"/>
    <property type="match status" value="1"/>
</dbReference>
<sequence>MSLTSTVRVLPLLILSSLTGYCAYLAVENLIDPSLVEAMGVDTENLLVARPNSAENTLSIVNTLVNSRSVDVIVVDSLFRLVWIERKLNVAALVPECELLGMIDSKSVDMQSQLMTQALRKIQHSLCLSQALVIFVNQVRMKSSKGFDEANEVTCGGNALKFYAAVRMRITRKELLHCQDKITGIGISIEIIKNKMAPALKKVDLEIEFGRGFRSEAEILAMALDHGIIIRKGGGYWIKRKFFKHKQEVECFLAENSDVTEELANWLKNQLFEREQKMGESAEHFSCS</sequence>
<evidence type="ECO:0000256" key="1">
    <source>
        <dbReference type="ARBA" id="ARBA00009391"/>
    </source>
</evidence>
<keyword evidence="5" id="KW-0233">DNA recombination</keyword>
<proteinExistence type="inferred from homology"/>
<keyword evidence="2" id="KW-0547">Nucleotide-binding</keyword>
<keyword evidence="9" id="KW-1185">Reference proteome</keyword>
<dbReference type="InterPro" id="IPR049428">
    <property type="entry name" value="RecA-like_N"/>
</dbReference>
<dbReference type="PROSITE" id="PS00321">
    <property type="entry name" value="RECA_1"/>
    <property type="match status" value="1"/>
</dbReference>
<dbReference type="GO" id="GO:0005524">
    <property type="term" value="F:ATP binding"/>
    <property type="evidence" value="ECO:0007669"/>
    <property type="project" value="UniProtKB-KW"/>
</dbReference>
<keyword evidence="3" id="KW-0067">ATP-binding</keyword>
<evidence type="ECO:0000313" key="9">
    <source>
        <dbReference type="Proteomes" id="UP001552299"/>
    </source>
</evidence>
<dbReference type="PROSITE" id="PS50163">
    <property type="entry name" value="RECA_3"/>
    <property type="match status" value="1"/>
</dbReference>